<accession>A0A319D889</accession>
<evidence type="ECO:0000313" key="3">
    <source>
        <dbReference type="Proteomes" id="UP000247810"/>
    </source>
</evidence>
<feature type="compositionally biased region" description="Polar residues" evidence="1">
    <location>
        <begin position="51"/>
        <end position="62"/>
    </location>
</feature>
<dbReference type="Proteomes" id="UP000247810">
    <property type="component" value="Unassembled WGS sequence"/>
</dbReference>
<feature type="compositionally biased region" description="Low complexity" evidence="1">
    <location>
        <begin position="82"/>
        <end position="95"/>
    </location>
</feature>
<gene>
    <name evidence="2" type="ORF">BO71DRAFT_251711</name>
</gene>
<proteinExistence type="predicted"/>
<sequence>MCPMLLNSLSDGPAMVLSPSQDHAFVQFPRQSKFSTDAESRAAFFNHHNHSNGPIHTFQPSKPSRKRSRDDAAFEEALNAGSTTSTTPMSLSSTPAPAPKPVRAVQEQPIYGEGMVLLNPRTKMAISAESQTGTWYEETAENTNTTNAVQPPQASSTSSTCRKSQRLDPTAPSFDDIALSSLQNRLPADGTHRLLNAGNRTEEPTVDDATRLLGISWQQMSSDSDIAAAVRGWKKYIDRQFAQYLEDSQILMKNRALNAYLVTAKPMTSFGPAPTSAFYLFNDDLSQAQLVGSNWESCLMNLRASPIVFEGAQILNASDSVAARATASTGTGMGMGSMGTQNLLGANPVDSGLPLLQTLCAAPSPSQPMNSNTTGFGLNNIQTSVAMGTGMEIDA</sequence>
<organism evidence="2 3">
    <name type="scientific">Aspergillus ellipticus CBS 707.79</name>
    <dbReference type="NCBI Taxonomy" id="1448320"/>
    <lineage>
        <taxon>Eukaryota</taxon>
        <taxon>Fungi</taxon>
        <taxon>Dikarya</taxon>
        <taxon>Ascomycota</taxon>
        <taxon>Pezizomycotina</taxon>
        <taxon>Eurotiomycetes</taxon>
        <taxon>Eurotiomycetidae</taxon>
        <taxon>Eurotiales</taxon>
        <taxon>Aspergillaceae</taxon>
        <taxon>Aspergillus</taxon>
        <taxon>Aspergillus subgen. Circumdati</taxon>
    </lineage>
</organism>
<evidence type="ECO:0000256" key="1">
    <source>
        <dbReference type="SAM" id="MobiDB-lite"/>
    </source>
</evidence>
<dbReference type="VEuPathDB" id="FungiDB:BO71DRAFT_251711"/>
<dbReference type="OrthoDB" id="5359669at2759"/>
<dbReference type="AlphaFoldDB" id="A0A319D889"/>
<feature type="region of interest" description="Disordered" evidence="1">
    <location>
        <begin position="142"/>
        <end position="172"/>
    </location>
</feature>
<protein>
    <submittedName>
        <fullName evidence="2">Uncharacterized protein</fullName>
    </submittedName>
</protein>
<reference evidence="2 3" key="1">
    <citation type="submission" date="2018-02" db="EMBL/GenBank/DDBJ databases">
        <title>The genomes of Aspergillus section Nigri reveals drivers in fungal speciation.</title>
        <authorList>
            <consortium name="DOE Joint Genome Institute"/>
            <person name="Vesth T.C."/>
            <person name="Nybo J."/>
            <person name="Theobald S."/>
            <person name="Brandl J."/>
            <person name="Frisvad J.C."/>
            <person name="Nielsen K.F."/>
            <person name="Lyhne E.K."/>
            <person name="Kogle M.E."/>
            <person name="Kuo A."/>
            <person name="Riley R."/>
            <person name="Clum A."/>
            <person name="Nolan M."/>
            <person name="Lipzen A."/>
            <person name="Salamov A."/>
            <person name="Henrissat B."/>
            <person name="Wiebenga A."/>
            <person name="De vries R.P."/>
            <person name="Grigoriev I.V."/>
            <person name="Mortensen U.H."/>
            <person name="Andersen M.R."/>
            <person name="Baker S.E."/>
        </authorList>
    </citation>
    <scope>NUCLEOTIDE SEQUENCE [LARGE SCALE GENOMIC DNA]</scope>
    <source>
        <strain evidence="2 3">CBS 707.79</strain>
    </source>
</reference>
<name>A0A319D889_9EURO</name>
<dbReference type="EMBL" id="KZ825888">
    <property type="protein sequence ID" value="PYH93645.1"/>
    <property type="molecule type" value="Genomic_DNA"/>
</dbReference>
<feature type="region of interest" description="Disordered" evidence="1">
    <location>
        <begin position="47"/>
        <end position="103"/>
    </location>
</feature>
<feature type="compositionally biased region" description="Polar residues" evidence="1">
    <location>
        <begin position="149"/>
        <end position="162"/>
    </location>
</feature>
<evidence type="ECO:0000313" key="2">
    <source>
        <dbReference type="EMBL" id="PYH93645.1"/>
    </source>
</evidence>
<keyword evidence="3" id="KW-1185">Reference proteome</keyword>